<dbReference type="PANTHER" id="PTHR21060">
    <property type="entry name" value="ACETATE KINASE"/>
    <property type="match status" value="1"/>
</dbReference>
<feature type="binding site" evidence="6">
    <location>
        <begin position="320"/>
        <end position="324"/>
    </location>
    <ligand>
        <name>ATP</name>
        <dbReference type="ChEBI" id="CHEBI:30616"/>
    </ligand>
</feature>
<feature type="binding site" evidence="6">
    <location>
        <position position="9"/>
    </location>
    <ligand>
        <name>Mg(2+)</name>
        <dbReference type="ChEBI" id="CHEBI:18420"/>
    </ligand>
</feature>
<keyword evidence="3 6" id="KW-0547">Nucleotide-binding</keyword>
<feature type="binding site" evidence="6">
    <location>
        <begin position="275"/>
        <end position="277"/>
    </location>
    <ligand>
        <name>ATP</name>
        <dbReference type="ChEBI" id="CHEBI:30616"/>
    </ligand>
</feature>
<evidence type="ECO:0000256" key="3">
    <source>
        <dbReference type="ARBA" id="ARBA00022741"/>
    </source>
</evidence>
<reference evidence="9" key="1">
    <citation type="journal article" date="2019" name="Int. J. Syst. Evol. Microbiol.">
        <title>The Global Catalogue of Microorganisms (GCM) 10K type strain sequencing project: providing services to taxonomists for standard genome sequencing and annotation.</title>
        <authorList>
            <consortium name="The Broad Institute Genomics Platform"/>
            <consortium name="The Broad Institute Genome Sequencing Center for Infectious Disease"/>
            <person name="Wu L."/>
            <person name="Ma J."/>
        </authorList>
    </citation>
    <scope>NUCLEOTIDE SEQUENCE [LARGE SCALE GENOMIC DNA]</scope>
    <source>
        <strain evidence="9">CCUG 53903</strain>
    </source>
</reference>
<protein>
    <recommendedName>
        <fullName evidence="6">Acetate kinase</fullName>
        <ecNumber evidence="6">2.7.2.1</ecNumber>
    </recommendedName>
    <alternativeName>
        <fullName evidence="6">Acetokinase</fullName>
    </alternativeName>
</protein>
<comment type="pathway">
    <text evidence="6">Metabolic intermediate biosynthesis; acetyl-CoA biosynthesis; acetyl-CoA from acetate: step 1/2.</text>
</comment>
<keyword evidence="4 6" id="KW-0418">Kinase</keyword>
<evidence type="ECO:0000313" key="8">
    <source>
        <dbReference type="EMBL" id="MFC5829796.1"/>
    </source>
</evidence>
<dbReference type="InterPro" id="IPR043129">
    <property type="entry name" value="ATPase_NBD"/>
</dbReference>
<evidence type="ECO:0000256" key="1">
    <source>
        <dbReference type="ARBA" id="ARBA00008748"/>
    </source>
</evidence>
<comment type="subcellular location">
    <subcellularLocation>
        <location evidence="6">Cytoplasm</location>
    </subcellularLocation>
</comment>
<dbReference type="RefSeq" id="WP_379519290.1">
    <property type="nucleotide sequence ID" value="NZ_JBHSPA010000048.1"/>
</dbReference>
<keyword evidence="6" id="KW-0460">Magnesium</keyword>
<evidence type="ECO:0000256" key="7">
    <source>
        <dbReference type="RuleBase" id="RU003835"/>
    </source>
</evidence>
<dbReference type="EC" id="2.7.2.1" evidence="6"/>
<keyword evidence="6" id="KW-0963">Cytoplasm</keyword>
<comment type="subunit">
    <text evidence="6">Homodimer.</text>
</comment>
<comment type="catalytic activity">
    <reaction evidence="6">
        <text>acetate + ATP = acetyl phosphate + ADP</text>
        <dbReference type="Rhea" id="RHEA:11352"/>
        <dbReference type="ChEBI" id="CHEBI:22191"/>
        <dbReference type="ChEBI" id="CHEBI:30089"/>
        <dbReference type="ChEBI" id="CHEBI:30616"/>
        <dbReference type="ChEBI" id="CHEBI:456216"/>
        <dbReference type="EC" id="2.7.2.1"/>
    </reaction>
</comment>
<feature type="binding site" evidence="6">
    <location>
        <begin position="201"/>
        <end position="205"/>
    </location>
    <ligand>
        <name>ATP</name>
        <dbReference type="ChEBI" id="CHEBI:30616"/>
    </ligand>
</feature>
<organism evidence="8 9">
    <name type="scientific">Nonomuraea insulae</name>
    <dbReference type="NCBI Taxonomy" id="1616787"/>
    <lineage>
        <taxon>Bacteria</taxon>
        <taxon>Bacillati</taxon>
        <taxon>Actinomycetota</taxon>
        <taxon>Actinomycetes</taxon>
        <taxon>Streptosporangiales</taxon>
        <taxon>Streptosporangiaceae</taxon>
        <taxon>Nonomuraea</taxon>
    </lineage>
</organism>
<sequence>MARHILVLNTGSSSIKYELVDMRTRLRPARGLVERIGEERGRLTHHVEDEPPYQVEARFPGHGEGLAAVMEAFETAGPALDPVAVGHRVVHGGDRFTEAVLVDDGVIAAIEELAPLAPLHNPVNLAGIRVAREAFPGVPQVAVFDTAFQLTLPPEAYTYAVPREWGVRRFGFHGTSCAYVSRRAAAFLGRDLADLNLIVAHLGNGASATAISGGRSVDTSMGLTPLEGLVMGTRSGDVDPAIGGYLARVAGLDAKEVEDALEHASGLLALTGTGDMREVRARGDAEARLALEVYTRRIRKYVGAYYAVLGRVDAIVFTGGVGEHDAATRAESLAGLERLGIEVDPARNGAESAQERAVSPPGAEVAVLVVPTDEEWEIARQALDLI</sequence>
<dbReference type="CDD" id="cd24010">
    <property type="entry name" value="ASKHA_NBD_AcK_PK"/>
    <property type="match status" value="1"/>
</dbReference>
<comment type="caution">
    <text evidence="8">The sequence shown here is derived from an EMBL/GenBank/DDBJ whole genome shotgun (WGS) entry which is preliminary data.</text>
</comment>
<feature type="site" description="Transition state stabilizer" evidence="6">
    <location>
        <position position="173"/>
    </location>
</feature>
<dbReference type="Gene3D" id="3.30.420.40">
    <property type="match status" value="2"/>
</dbReference>
<dbReference type="HAMAP" id="MF_00020">
    <property type="entry name" value="Acetate_kinase"/>
    <property type="match status" value="1"/>
</dbReference>
<dbReference type="PROSITE" id="PS01075">
    <property type="entry name" value="ACETATE_KINASE_1"/>
    <property type="match status" value="1"/>
</dbReference>
<evidence type="ECO:0000313" key="9">
    <source>
        <dbReference type="Proteomes" id="UP001596058"/>
    </source>
</evidence>
<dbReference type="GO" id="GO:0016301">
    <property type="term" value="F:kinase activity"/>
    <property type="evidence" value="ECO:0007669"/>
    <property type="project" value="UniProtKB-KW"/>
</dbReference>
<evidence type="ECO:0000256" key="2">
    <source>
        <dbReference type="ARBA" id="ARBA00022679"/>
    </source>
</evidence>
<feature type="binding site" evidence="6">
    <location>
        <position position="16"/>
    </location>
    <ligand>
        <name>ATP</name>
        <dbReference type="ChEBI" id="CHEBI:30616"/>
    </ligand>
</feature>
<dbReference type="EMBL" id="JBHSPA010000048">
    <property type="protein sequence ID" value="MFC5829796.1"/>
    <property type="molecule type" value="Genomic_DNA"/>
</dbReference>
<evidence type="ECO:0000256" key="6">
    <source>
        <dbReference type="HAMAP-Rule" id="MF_00020"/>
    </source>
</evidence>
<dbReference type="PRINTS" id="PR00471">
    <property type="entry name" value="ACETATEKNASE"/>
</dbReference>
<keyword evidence="6" id="KW-0479">Metal-binding</keyword>
<dbReference type="Proteomes" id="UP001596058">
    <property type="component" value="Unassembled WGS sequence"/>
</dbReference>
<accession>A0ABW1CZE5</accession>
<dbReference type="Pfam" id="PF00871">
    <property type="entry name" value="Acetate_kinase"/>
    <property type="match status" value="1"/>
</dbReference>
<dbReference type="NCBIfam" id="TIGR00016">
    <property type="entry name" value="ackA"/>
    <property type="match status" value="1"/>
</dbReference>
<comment type="similarity">
    <text evidence="1 6 7">Belongs to the acetokinase family.</text>
</comment>
<keyword evidence="2 6" id="KW-0808">Transferase</keyword>
<name>A0ABW1CZE5_9ACTN</name>
<feature type="active site" description="Proton donor/acceptor" evidence="6">
    <location>
        <position position="145"/>
    </location>
</feature>
<comment type="cofactor">
    <cofactor evidence="6">
        <name>Mg(2+)</name>
        <dbReference type="ChEBI" id="CHEBI:18420"/>
    </cofactor>
    <cofactor evidence="6">
        <name>Mn(2+)</name>
        <dbReference type="ChEBI" id="CHEBI:29035"/>
    </cofactor>
    <text evidence="6">Mg(2+). Can also accept Mn(2+).</text>
</comment>
<evidence type="ECO:0000256" key="4">
    <source>
        <dbReference type="ARBA" id="ARBA00022777"/>
    </source>
</evidence>
<comment type="function">
    <text evidence="6">Catalyzes the formation of acetyl phosphate from acetate and ATP. Can also catalyze the reverse reaction.</text>
</comment>
<dbReference type="PIRSF" id="PIRSF000722">
    <property type="entry name" value="Acetate_prop_kin"/>
    <property type="match status" value="1"/>
</dbReference>
<gene>
    <name evidence="6" type="primary">ackA</name>
    <name evidence="8" type="ORF">ACFPZ3_38535</name>
</gene>
<evidence type="ECO:0000256" key="5">
    <source>
        <dbReference type="ARBA" id="ARBA00022840"/>
    </source>
</evidence>
<dbReference type="InterPro" id="IPR023865">
    <property type="entry name" value="Aliphatic_acid_kinase_CS"/>
</dbReference>
<dbReference type="InterPro" id="IPR000890">
    <property type="entry name" value="Aliphatic_acid_kin_short-chain"/>
</dbReference>
<dbReference type="InterPro" id="IPR004372">
    <property type="entry name" value="Ac/propionate_kinase"/>
</dbReference>
<keyword evidence="9" id="KW-1185">Reference proteome</keyword>
<keyword evidence="5 6" id="KW-0067">ATP-binding</keyword>
<feature type="binding site" evidence="6">
    <location>
        <position position="374"/>
    </location>
    <ligand>
        <name>Mg(2+)</name>
        <dbReference type="ChEBI" id="CHEBI:18420"/>
    </ligand>
</feature>
<dbReference type="PANTHER" id="PTHR21060:SF15">
    <property type="entry name" value="ACETATE KINASE-RELATED"/>
    <property type="match status" value="1"/>
</dbReference>
<dbReference type="SUPFAM" id="SSF53067">
    <property type="entry name" value="Actin-like ATPase domain"/>
    <property type="match status" value="2"/>
</dbReference>
<proteinExistence type="inferred from homology"/>
<feature type="site" description="Transition state stabilizer" evidence="6">
    <location>
        <position position="234"/>
    </location>
</feature>
<dbReference type="PROSITE" id="PS01076">
    <property type="entry name" value="ACETATE_KINASE_2"/>
    <property type="match status" value="1"/>
</dbReference>
<feature type="binding site" evidence="6">
    <location>
        <position position="88"/>
    </location>
    <ligand>
        <name>substrate</name>
    </ligand>
</feature>